<dbReference type="PRINTS" id="PR00171">
    <property type="entry name" value="SUGRTRNSPORT"/>
</dbReference>
<comment type="subcellular location">
    <subcellularLocation>
        <location evidence="1">Membrane</location>
        <topology evidence="1">Multi-pass membrane protein</topology>
    </subcellularLocation>
</comment>
<feature type="transmembrane region" description="Helical" evidence="7">
    <location>
        <begin position="324"/>
        <end position="348"/>
    </location>
</feature>
<dbReference type="PANTHER" id="PTHR48022">
    <property type="entry name" value="PLASTIDIC GLUCOSE TRANSPORTER 4"/>
    <property type="match status" value="1"/>
</dbReference>
<feature type="domain" description="Major facilitator superfamily (MFS) profile" evidence="8">
    <location>
        <begin position="25"/>
        <end position="441"/>
    </location>
</feature>
<feature type="transmembrane region" description="Helical" evidence="7">
    <location>
        <begin position="149"/>
        <end position="175"/>
    </location>
</feature>
<feature type="transmembrane region" description="Helical" evidence="7">
    <location>
        <begin position="92"/>
        <end position="110"/>
    </location>
</feature>
<feature type="transmembrane region" description="Helical" evidence="7">
    <location>
        <begin position="354"/>
        <end position="376"/>
    </location>
</feature>
<keyword evidence="10" id="KW-1185">Reference proteome</keyword>
<evidence type="ECO:0000313" key="9">
    <source>
        <dbReference type="EMBL" id="SNT07092.1"/>
    </source>
</evidence>
<name>A0A239JNG8_9SPHN</name>
<evidence type="ECO:0000256" key="4">
    <source>
        <dbReference type="ARBA" id="ARBA00022989"/>
    </source>
</evidence>
<feature type="transmembrane region" description="Helical" evidence="7">
    <location>
        <begin position="20"/>
        <end position="48"/>
    </location>
</feature>
<dbReference type="EMBL" id="FZPA01000010">
    <property type="protein sequence ID" value="SNT07092.1"/>
    <property type="molecule type" value="Genomic_DNA"/>
</dbReference>
<dbReference type="PROSITE" id="PS00217">
    <property type="entry name" value="SUGAR_TRANSPORT_2"/>
    <property type="match status" value="1"/>
</dbReference>
<dbReference type="InterPro" id="IPR050360">
    <property type="entry name" value="MFS_Sugar_Transporters"/>
</dbReference>
<dbReference type="OrthoDB" id="5368493at2"/>
<dbReference type="InterPro" id="IPR036259">
    <property type="entry name" value="MFS_trans_sf"/>
</dbReference>
<dbReference type="RefSeq" id="WP_089216652.1">
    <property type="nucleotide sequence ID" value="NZ_FZPA01000010.1"/>
</dbReference>
<keyword evidence="3 7" id="KW-0812">Transmembrane</keyword>
<dbReference type="InterPro" id="IPR003663">
    <property type="entry name" value="Sugar/inositol_transpt"/>
</dbReference>
<dbReference type="GO" id="GO:0016020">
    <property type="term" value="C:membrane"/>
    <property type="evidence" value="ECO:0007669"/>
    <property type="project" value="UniProtKB-SubCell"/>
</dbReference>
<evidence type="ECO:0000256" key="3">
    <source>
        <dbReference type="ARBA" id="ARBA00022692"/>
    </source>
</evidence>
<feature type="transmembrane region" description="Helical" evidence="7">
    <location>
        <begin position="116"/>
        <end position="137"/>
    </location>
</feature>
<feature type="transmembrane region" description="Helical" evidence="7">
    <location>
        <begin position="181"/>
        <end position="202"/>
    </location>
</feature>
<feature type="transmembrane region" description="Helical" evidence="7">
    <location>
        <begin position="397"/>
        <end position="413"/>
    </location>
</feature>
<accession>A0A239JNG8</accession>
<evidence type="ECO:0000256" key="5">
    <source>
        <dbReference type="ARBA" id="ARBA00023136"/>
    </source>
</evidence>
<dbReference type="GO" id="GO:0005351">
    <property type="term" value="F:carbohydrate:proton symporter activity"/>
    <property type="evidence" value="ECO:0007669"/>
    <property type="project" value="TreeGrafter"/>
</dbReference>
<dbReference type="Proteomes" id="UP000198339">
    <property type="component" value="Unassembled WGS sequence"/>
</dbReference>
<sequence>MTGELHGNQNKAGSPQGGRITLAAAIGTAALAGLLFGFDTAVIAGVTHDLTRLFALTPETLGLTVSAALWGTLAGALFAGKPGDAFGSRDSLRVLAAFYFVAGLGCALAPSWTLFLFFRFLCGLAIGGSSVLAPVYIAEIAPPRRRGLLVGLFQLMIVIGILTAYLSNAVIAGLVDGGAGWRWKLGITAAPALLFFILLFAIPHSPRWLVVKGRASEAREALARIGMAPDAAAAELARVEQALMRDPPNEKLSWRRHRRPMTLAILVAMFNQLAGINAVLYYLNDIFARAGSLSPDRQAVLIGLANLIFTLVGMALIDRIGRKTLLLAGAAGMALCLSIAAGVLFGALGNALMLPALVGFIAFFATSQGAVIWVYISEVFPTPVRARGSALGASTHWLMNALIAGVFPILVAWSPGAPFAIFAAAMVLQFVVVAAIFPETRGVDLDAMAERMEAA</sequence>
<dbReference type="PROSITE" id="PS00216">
    <property type="entry name" value="SUGAR_TRANSPORT_1"/>
    <property type="match status" value="1"/>
</dbReference>
<dbReference type="AlphaFoldDB" id="A0A239JNG8"/>
<dbReference type="Pfam" id="PF00083">
    <property type="entry name" value="Sugar_tr"/>
    <property type="match status" value="1"/>
</dbReference>
<organism evidence="9 10">
    <name type="scientific">Sphingopyxis indica</name>
    <dbReference type="NCBI Taxonomy" id="436663"/>
    <lineage>
        <taxon>Bacteria</taxon>
        <taxon>Pseudomonadati</taxon>
        <taxon>Pseudomonadota</taxon>
        <taxon>Alphaproteobacteria</taxon>
        <taxon>Sphingomonadales</taxon>
        <taxon>Sphingomonadaceae</taxon>
        <taxon>Sphingopyxis</taxon>
    </lineage>
</organism>
<feature type="transmembrane region" description="Helical" evidence="7">
    <location>
        <begin position="261"/>
        <end position="283"/>
    </location>
</feature>
<proteinExistence type="inferred from homology"/>
<keyword evidence="4 7" id="KW-1133">Transmembrane helix</keyword>
<feature type="transmembrane region" description="Helical" evidence="7">
    <location>
        <begin position="60"/>
        <end position="80"/>
    </location>
</feature>
<dbReference type="PROSITE" id="PS50850">
    <property type="entry name" value="MFS"/>
    <property type="match status" value="1"/>
</dbReference>
<evidence type="ECO:0000256" key="2">
    <source>
        <dbReference type="ARBA" id="ARBA00010992"/>
    </source>
</evidence>
<reference evidence="9 10" key="1">
    <citation type="submission" date="2017-06" db="EMBL/GenBank/DDBJ databases">
        <authorList>
            <person name="Kim H.J."/>
            <person name="Triplett B.A."/>
        </authorList>
    </citation>
    <scope>NUCLEOTIDE SEQUENCE [LARGE SCALE GENOMIC DNA]</scope>
    <source>
        <strain evidence="9 10">DS15</strain>
    </source>
</reference>
<comment type="similarity">
    <text evidence="2 6">Belongs to the major facilitator superfamily. Sugar transporter (TC 2.A.1.1) family.</text>
</comment>
<dbReference type="Gene3D" id="1.20.1250.20">
    <property type="entry name" value="MFS general substrate transporter like domains"/>
    <property type="match status" value="1"/>
</dbReference>
<gene>
    <name evidence="9" type="ORF">SAMN06295955_110161</name>
</gene>
<evidence type="ECO:0000313" key="10">
    <source>
        <dbReference type="Proteomes" id="UP000198339"/>
    </source>
</evidence>
<protein>
    <submittedName>
        <fullName evidence="9">MFS transporter, sugar porter (SP) family</fullName>
    </submittedName>
</protein>
<keyword evidence="6" id="KW-0813">Transport</keyword>
<dbReference type="SUPFAM" id="SSF103473">
    <property type="entry name" value="MFS general substrate transporter"/>
    <property type="match status" value="1"/>
</dbReference>
<dbReference type="InterPro" id="IPR020846">
    <property type="entry name" value="MFS_dom"/>
</dbReference>
<feature type="transmembrane region" description="Helical" evidence="7">
    <location>
        <begin position="298"/>
        <end position="317"/>
    </location>
</feature>
<evidence type="ECO:0000256" key="1">
    <source>
        <dbReference type="ARBA" id="ARBA00004141"/>
    </source>
</evidence>
<evidence type="ECO:0000256" key="7">
    <source>
        <dbReference type="SAM" id="Phobius"/>
    </source>
</evidence>
<dbReference type="NCBIfam" id="TIGR00879">
    <property type="entry name" value="SP"/>
    <property type="match status" value="1"/>
</dbReference>
<evidence type="ECO:0000256" key="6">
    <source>
        <dbReference type="RuleBase" id="RU003346"/>
    </source>
</evidence>
<dbReference type="PANTHER" id="PTHR48022:SF2">
    <property type="entry name" value="PLASTIDIC GLUCOSE TRANSPORTER 4"/>
    <property type="match status" value="1"/>
</dbReference>
<dbReference type="InterPro" id="IPR005828">
    <property type="entry name" value="MFS_sugar_transport-like"/>
</dbReference>
<feature type="transmembrane region" description="Helical" evidence="7">
    <location>
        <begin position="419"/>
        <end position="438"/>
    </location>
</feature>
<evidence type="ECO:0000259" key="8">
    <source>
        <dbReference type="PROSITE" id="PS50850"/>
    </source>
</evidence>
<keyword evidence="5 7" id="KW-0472">Membrane</keyword>
<dbReference type="InterPro" id="IPR005829">
    <property type="entry name" value="Sugar_transporter_CS"/>
</dbReference>